<sequence length="549" mass="62926">MTQGITEDLQRLPIQFPTEIIYKILEFQFYQILQNNTSSITFNYQYFLKSNLLVSKQFYECCVKLIYKYCSFKTPQTFDTFLNSIIKHPKHGELVKVLDFQEFTSIGLGRTGKMNKEIQMVTSTTILNCLQRTPNLSEFLASENIKDDLDVNLLSYLFQNEGFKNLTSLDFCGCSGENFVFNFAEAARLIDHPMPNVKNLSLHDCTDLLNDSIEILLKNLPNLTKLDLTHTQITAKSLNLIPHSANLTHLSLSYCIQLTTRELINFFINHPCITSNQLVWLNLQTDSSKNSVFNNNQLTFVLKMLDCDLYYLNLGGLKVTVENLMYIKKKFLNLKSLSIANNNIDIPDLIEFLTPPSLVPVEELISGSSTSMADLAATANTTNANEKEETEEETTTEAVFQKLEFLNISNNTFINRWSIDNSKFLKCSPYITAFEFSIKVINELQAIGGTIRVRNPDNTTDVWKIYDSLGRRGWLFKVDDEKNQDNVNKIGLTKYNIETGEKIFDILRLPDFLKYVNKKISLSKGVLLNSDPNFGDFERGIYKYYGMKM</sequence>
<gene>
    <name evidence="1" type="ORF">WICPIJ_007626</name>
</gene>
<dbReference type="InterPro" id="IPR001611">
    <property type="entry name" value="Leu-rich_rpt"/>
</dbReference>
<dbReference type="AlphaFoldDB" id="A0A9P8TJX3"/>
<protein>
    <recommendedName>
        <fullName evidence="3">F-box domain-containing protein</fullName>
    </recommendedName>
</protein>
<organism evidence="1 2">
    <name type="scientific">Wickerhamomyces pijperi</name>
    <name type="common">Yeast</name>
    <name type="synonym">Pichia pijperi</name>
    <dbReference type="NCBI Taxonomy" id="599730"/>
    <lineage>
        <taxon>Eukaryota</taxon>
        <taxon>Fungi</taxon>
        <taxon>Dikarya</taxon>
        <taxon>Ascomycota</taxon>
        <taxon>Saccharomycotina</taxon>
        <taxon>Saccharomycetes</taxon>
        <taxon>Phaffomycetales</taxon>
        <taxon>Wickerhamomycetaceae</taxon>
        <taxon>Wickerhamomyces</taxon>
    </lineage>
</organism>
<dbReference type="Gene3D" id="3.80.10.10">
    <property type="entry name" value="Ribonuclease Inhibitor"/>
    <property type="match status" value="1"/>
</dbReference>
<evidence type="ECO:0008006" key="3">
    <source>
        <dbReference type="Google" id="ProtNLM"/>
    </source>
</evidence>
<accession>A0A9P8TJX3</accession>
<dbReference type="PANTHER" id="PTHR13318">
    <property type="entry name" value="PARTNER OF PAIRED, ISOFORM B-RELATED"/>
    <property type="match status" value="1"/>
</dbReference>
<dbReference type="GO" id="GO:0031146">
    <property type="term" value="P:SCF-dependent proteasomal ubiquitin-dependent protein catabolic process"/>
    <property type="evidence" value="ECO:0007669"/>
    <property type="project" value="TreeGrafter"/>
</dbReference>
<reference evidence="1" key="2">
    <citation type="submission" date="2021-01" db="EMBL/GenBank/DDBJ databases">
        <authorList>
            <person name="Schikora-Tamarit M.A."/>
        </authorList>
    </citation>
    <scope>NUCLEOTIDE SEQUENCE</scope>
    <source>
        <strain evidence="1">CBS2887</strain>
    </source>
</reference>
<dbReference type="SUPFAM" id="SSF52047">
    <property type="entry name" value="RNI-like"/>
    <property type="match status" value="1"/>
</dbReference>
<dbReference type="InterPro" id="IPR032675">
    <property type="entry name" value="LRR_dom_sf"/>
</dbReference>
<dbReference type="PANTHER" id="PTHR13318:SF95">
    <property type="entry name" value="F-BOX PROTEIN YLR352W"/>
    <property type="match status" value="1"/>
</dbReference>
<keyword evidence="2" id="KW-1185">Reference proteome</keyword>
<evidence type="ECO:0000313" key="1">
    <source>
        <dbReference type="EMBL" id="KAH3681410.1"/>
    </source>
</evidence>
<dbReference type="OrthoDB" id="9994419at2759"/>
<dbReference type="EMBL" id="JAEUBG010004429">
    <property type="protein sequence ID" value="KAH3681410.1"/>
    <property type="molecule type" value="Genomic_DNA"/>
</dbReference>
<dbReference type="Proteomes" id="UP000774326">
    <property type="component" value="Unassembled WGS sequence"/>
</dbReference>
<reference evidence="1" key="1">
    <citation type="journal article" date="2021" name="Open Biol.">
        <title>Shared evolutionary footprints suggest mitochondrial oxidative damage underlies multiple complex I losses in fungi.</title>
        <authorList>
            <person name="Schikora-Tamarit M.A."/>
            <person name="Marcet-Houben M."/>
            <person name="Nosek J."/>
            <person name="Gabaldon T."/>
        </authorList>
    </citation>
    <scope>NUCLEOTIDE SEQUENCE</scope>
    <source>
        <strain evidence="1">CBS2887</strain>
    </source>
</reference>
<dbReference type="PROSITE" id="PS51450">
    <property type="entry name" value="LRR"/>
    <property type="match status" value="1"/>
</dbReference>
<evidence type="ECO:0000313" key="2">
    <source>
        <dbReference type="Proteomes" id="UP000774326"/>
    </source>
</evidence>
<dbReference type="GO" id="GO:0019005">
    <property type="term" value="C:SCF ubiquitin ligase complex"/>
    <property type="evidence" value="ECO:0007669"/>
    <property type="project" value="TreeGrafter"/>
</dbReference>
<proteinExistence type="predicted"/>
<name>A0A9P8TJX3_WICPI</name>
<comment type="caution">
    <text evidence="1">The sequence shown here is derived from an EMBL/GenBank/DDBJ whole genome shotgun (WGS) entry which is preliminary data.</text>
</comment>